<evidence type="ECO:0000259" key="7">
    <source>
        <dbReference type="Pfam" id="PF06271"/>
    </source>
</evidence>
<dbReference type="RefSeq" id="WP_052392244.1">
    <property type="nucleotide sequence ID" value="NZ_CP009170.1"/>
</dbReference>
<dbReference type="PANTHER" id="PTHR36115">
    <property type="entry name" value="PROLINE-RICH ANTIGEN HOMOLOG-RELATED"/>
    <property type="match status" value="1"/>
</dbReference>
<dbReference type="HOGENOM" id="CLU_053152_3_1_9"/>
<name>A0A097APW8_THEKI</name>
<evidence type="ECO:0000256" key="4">
    <source>
        <dbReference type="ARBA" id="ARBA00022989"/>
    </source>
</evidence>
<protein>
    <submittedName>
        <fullName evidence="8">RDD domain-containing protein</fullName>
    </submittedName>
</protein>
<reference evidence="9" key="1">
    <citation type="journal article" date="2015" name="Genome Announc.">
        <title>Whole-Genome Sequences of 80 Environmental and Clinical Isolates of Burkholderia pseudomallei.</title>
        <authorList>
            <person name="Johnson S.L."/>
            <person name="Baker A.L."/>
            <person name="Chain P.S."/>
            <person name="Currie B.J."/>
            <person name="Daligault H.E."/>
            <person name="Davenport K.W."/>
            <person name="Davis C.B."/>
            <person name="Inglis T.J."/>
            <person name="Kaestli M."/>
            <person name="Koren S."/>
            <person name="Mayo M."/>
            <person name="Merritt A.J."/>
            <person name="Price E.P."/>
            <person name="Sarovich D.S."/>
            <person name="Warner J."/>
            <person name="Rosovitz M.J."/>
        </authorList>
    </citation>
    <scope>NUCLEOTIDE SEQUENCE [LARGE SCALE GENOMIC DNA]</scope>
    <source>
        <strain evidence="9">DSM 2030</strain>
    </source>
</reference>
<evidence type="ECO:0000313" key="8">
    <source>
        <dbReference type="EMBL" id="AIS51874.1"/>
    </source>
</evidence>
<dbReference type="STRING" id="2325.TKV_c06900"/>
<comment type="subcellular location">
    <subcellularLocation>
        <location evidence="1">Cell membrane</location>
        <topology evidence="1">Multi-pass membrane protein</topology>
    </subcellularLocation>
</comment>
<dbReference type="KEGG" id="tki:TKV_c06900"/>
<feature type="transmembrane region" description="Helical" evidence="6">
    <location>
        <begin position="20"/>
        <end position="40"/>
    </location>
</feature>
<evidence type="ECO:0000256" key="1">
    <source>
        <dbReference type="ARBA" id="ARBA00004651"/>
    </source>
</evidence>
<dbReference type="OrthoDB" id="9793824at2"/>
<evidence type="ECO:0000256" key="6">
    <source>
        <dbReference type="SAM" id="Phobius"/>
    </source>
</evidence>
<dbReference type="GO" id="GO:0005886">
    <property type="term" value="C:plasma membrane"/>
    <property type="evidence" value="ECO:0007669"/>
    <property type="project" value="UniProtKB-SubCell"/>
</dbReference>
<dbReference type="PANTHER" id="PTHR36115:SF9">
    <property type="entry name" value="LMO1584 PROTEIN"/>
    <property type="match status" value="1"/>
</dbReference>
<dbReference type="EMBL" id="CP009170">
    <property type="protein sequence ID" value="AIS51874.1"/>
    <property type="molecule type" value="Genomic_DNA"/>
</dbReference>
<evidence type="ECO:0000256" key="5">
    <source>
        <dbReference type="ARBA" id="ARBA00023136"/>
    </source>
</evidence>
<dbReference type="InterPro" id="IPR051791">
    <property type="entry name" value="Pra-immunoreactive"/>
</dbReference>
<dbReference type="AlphaFoldDB" id="A0A097APW8"/>
<keyword evidence="2" id="KW-1003">Cell membrane</keyword>
<organism evidence="8 9">
    <name type="scientific">Thermoanaerobacter kivui</name>
    <name type="common">Acetogenium kivui</name>
    <dbReference type="NCBI Taxonomy" id="2325"/>
    <lineage>
        <taxon>Bacteria</taxon>
        <taxon>Bacillati</taxon>
        <taxon>Bacillota</taxon>
        <taxon>Clostridia</taxon>
        <taxon>Thermoanaerobacterales</taxon>
        <taxon>Thermoanaerobacteraceae</taxon>
        <taxon>Thermoanaerobacter</taxon>
    </lineage>
</organism>
<keyword evidence="9" id="KW-1185">Reference proteome</keyword>
<evidence type="ECO:0000313" key="9">
    <source>
        <dbReference type="Proteomes" id="UP000029669"/>
    </source>
</evidence>
<evidence type="ECO:0000256" key="2">
    <source>
        <dbReference type="ARBA" id="ARBA00022475"/>
    </source>
</evidence>
<feature type="domain" description="RDD" evidence="7">
    <location>
        <begin position="3"/>
        <end position="140"/>
    </location>
</feature>
<keyword evidence="4 6" id="KW-1133">Transmembrane helix</keyword>
<keyword evidence="5 6" id="KW-0472">Membrane</keyword>
<gene>
    <name evidence="8" type="ORF">TKV_c06900</name>
</gene>
<dbReference type="eggNOG" id="COG1714">
    <property type="taxonomic scope" value="Bacteria"/>
</dbReference>
<accession>A0A097APW8</accession>
<feature type="transmembrane region" description="Helical" evidence="6">
    <location>
        <begin position="52"/>
        <end position="70"/>
    </location>
</feature>
<dbReference type="Pfam" id="PF06271">
    <property type="entry name" value="RDD"/>
    <property type="match status" value="1"/>
</dbReference>
<keyword evidence="3 6" id="KW-0812">Transmembrane</keyword>
<dbReference type="Proteomes" id="UP000029669">
    <property type="component" value="Chromosome"/>
</dbReference>
<proteinExistence type="predicted"/>
<sequence>MEYAGFWRRFTAYFLDNVILAFAELVFLFVLGLVLQLTGITDSINKDETSQIIAGTFLLILIIIVNWLYFSLMESSKFQATVGKIALNIKVVDYEGKKISFKLATIRYFSKLLSALILFIGFFMAGFTKRKQALHDLIAKTTVIKN</sequence>
<feature type="transmembrane region" description="Helical" evidence="6">
    <location>
        <begin position="108"/>
        <end position="127"/>
    </location>
</feature>
<evidence type="ECO:0000256" key="3">
    <source>
        <dbReference type="ARBA" id="ARBA00022692"/>
    </source>
</evidence>
<dbReference type="InterPro" id="IPR010432">
    <property type="entry name" value="RDD"/>
</dbReference>